<dbReference type="PROSITE" id="PS50932">
    <property type="entry name" value="HTH_LACI_2"/>
    <property type="match status" value="1"/>
</dbReference>
<evidence type="ECO:0000256" key="2">
    <source>
        <dbReference type="ARBA" id="ARBA00023125"/>
    </source>
</evidence>
<evidence type="ECO:0000256" key="3">
    <source>
        <dbReference type="ARBA" id="ARBA00023163"/>
    </source>
</evidence>
<dbReference type="SMART" id="SM00354">
    <property type="entry name" value="HTH_LACI"/>
    <property type="match status" value="1"/>
</dbReference>
<keyword evidence="3" id="KW-0804">Transcription</keyword>
<dbReference type="Proteomes" id="UP000470875">
    <property type="component" value="Unassembled WGS sequence"/>
</dbReference>
<dbReference type="PROSITE" id="PS50943">
    <property type="entry name" value="HTH_CROC1"/>
    <property type="match status" value="1"/>
</dbReference>
<evidence type="ECO:0000259" key="5">
    <source>
        <dbReference type="PROSITE" id="PS50943"/>
    </source>
</evidence>
<accession>A0A6N7W5E9</accession>
<dbReference type="Gene3D" id="1.10.260.40">
    <property type="entry name" value="lambda repressor-like DNA-binding domains"/>
    <property type="match status" value="1"/>
</dbReference>
<evidence type="ECO:0000313" key="6">
    <source>
        <dbReference type="EMBL" id="MSS83358.1"/>
    </source>
</evidence>
<evidence type="ECO:0000256" key="1">
    <source>
        <dbReference type="ARBA" id="ARBA00023015"/>
    </source>
</evidence>
<keyword evidence="1" id="KW-0805">Transcription regulation</keyword>
<dbReference type="SUPFAM" id="SSF47413">
    <property type="entry name" value="lambda repressor-like DNA-binding domains"/>
    <property type="match status" value="1"/>
</dbReference>
<dbReference type="CDD" id="cd01392">
    <property type="entry name" value="HTH_LacI"/>
    <property type="match status" value="1"/>
</dbReference>
<dbReference type="InterPro" id="IPR046335">
    <property type="entry name" value="LacI/GalR-like_sensor"/>
</dbReference>
<dbReference type="CDD" id="cd06267">
    <property type="entry name" value="PBP1_LacI_sugar_binding-like"/>
    <property type="match status" value="1"/>
</dbReference>
<dbReference type="Gene3D" id="3.40.50.2300">
    <property type="match status" value="2"/>
</dbReference>
<reference evidence="6 7" key="1">
    <citation type="submission" date="2019-08" db="EMBL/GenBank/DDBJ databases">
        <title>In-depth cultivation of the pig gut microbiome towards novel bacterial diversity and tailored functional studies.</title>
        <authorList>
            <person name="Wylensek D."/>
            <person name="Hitch T.C.A."/>
            <person name="Clavel T."/>
        </authorList>
    </citation>
    <scope>NUCLEOTIDE SEQUENCE [LARGE SCALE GENOMIC DNA]</scope>
    <source>
        <strain evidence="6 7">WB03_NA08</strain>
    </source>
</reference>
<sequence length="369" mass="40130">MLLFSERLHVGVNKPVKKTKRATIEDVARKAGLSKTAVSFVFNGRSGVSAESQKRIMQAAEELGWRPDARARALSLSQTHVLGLVVKRDPSLLSTDPFFAGFVSGVQMGLAEHNYSLMLQVVSDTEAERLAYQQLVREAKVDGVFLTDLETEDFRPRLLTTLRIPIVVVGPPSHETENVAAVEMNDAAGVKRAVQHLAALGHKVIGHVSGNDKYVHTRSRRDAWIETLEELGLPQGPYISADFTGEGGARATHELLDLPNAPTAIVYGNDLMAIAGMFAAGDRGLSVPNDLSVIGFDDIPLAPYVTPRLTTVRQNAIEWGRCAALTLIALVENRPFPEFEMPPVEFIVRSSTGPAPHLPPAVTAPNHDR</sequence>
<dbReference type="PANTHER" id="PTHR30146:SF155">
    <property type="entry name" value="ALANINE RACEMASE"/>
    <property type="match status" value="1"/>
</dbReference>
<name>A0A6N7W5E9_9ACTO</name>
<comment type="caution">
    <text evidence="6">The sequence shown here is derived from an EMBL/GenBank/DDBJ whole genome shotgun (WGS) entry which is preliminary data.</text>
</comment>
<dbReference type="InterPro" id="IPR000843">
    <property type="entry name" value="HTH_LacI"/>
</dbReference>
<organism evidence="6 7">
    <name type="scientific">Scrofimicrobium canadense</name>
    <dbReference type="NCBI Taxonomy" id="2652290"/>
    <lineage>
        <taxon>Bacteria</taxon>
        <taxon>Bacillati</taxon>
        <taxon>Actinomycetota</taxon>
        <taxon>Actinomycetes</taxon>
        <taxon>Actinomycetales</taxon>
        <taxon>Actinomycetaceae</taxon>
        <taxon>Scrofimicrobium</taxon>
    </lineage>
</organism>
<dbReference type="GO" id="GO:0000976">
    <property type="term" value="F:transcription cis-regulatory region binding"/>
    <property type="evidence" value="ECO:0007669"/>
    <property type="project" value="TreeGrafter"/>
</dbReference>
<evidence type="ECO:0000259" key="4">
    <source>
        <dbReference type="PROSITE" id="PS50932"/>
    </source>
</evidence>
<proteinExistence type="predicted"/>
<keyword evidence="7" id="KW-1185">Reference proteome</keyword>
<dbReference type="EMBL" id="VULO01000001">
    <property type="protein sequence ID" value="MSS83358.1"/>
    <property type="molecule type" value="Genomic_DNA"/>
</dbReference>
<dbReference type="PANTHER" id="PTHR30146">
    <property type="entry name" value="LACI-RELATED TRANSCRIPTIONAL REPRESSOR"/>
    <property type="match status" value="1"/>
</dbReference>
<evidence type="ECO:0000313" key="7">
    <source>
        <dbReference type="Proteomes" id="UP000470875"/>
    </source>
</evidence>
<protein>
    <submittedName>
        <fullName evidence="6">LacI family transcriptional regulator</fullName>
    </submittedName>
</protein>
<dbReference type="Pfam" id="PF13377">
    <property type="entry name" value="Peripla_BP_3"/>
    <property type="match status" value="1"/>
</dbReference>
<feature type="domain" description="HTH cro/C1-type" evidence="5">
    <location>
        <begin position="23"/>
        <end position="59"/>
    </location>
</feature>
<gene>
    <name evidence="6" type="ORF">FYJ24_00975</name>
</gene>
<feature type="domain" description="HTH lacI-type" evidence="4">
    <location>
        <begin position="22"/>
        <end position="76"/>
    </location>
</feature>
<dbReference type="Pfam" id="PF00356">
    <property type="entry name" value="LacI"/>
    <property type="match status" value="1"/>
</dbReference>
<dbReference type="GO" id="GO:0003700">
    <property type="term" value="F:DNA-binding transcription factor activity"/>
    <property type="evidence" value="ECO:0007669"/>
    <property type="project" value="TreeGrafter"/>
</dbReference>
<dbReference type="InterPro" id="IPR028082">
    <property type="entry name" value="Peripla_BP_I"/>
</dbReference>
<dbReference type="AlphaFoldDB" id="A0A6N7W5E9"/>
<dbReference type="SUPFAM" id="SSF53822">
    <property type="entry name" value="Periplasmic binding protein-like I"/>
    <property type="match status" value="1"/>
</dbReference>
<dbReference type="InterPro" id="IPR010982">
    <property type="entry name" value="Lambda_DNA-bd_dom_sf"/>
</dbReference>
<dbReference type="InterPro" id="IPR001387">
    <property type="entry name" value="Cro/C1-type_HTH"/>
</dbReference>
<keyword evidence="2" id="KW-0238">DNA-binding</keyword>